<evidence type="ECO:0000313" key="2">
    <source>
        <dbReference type="EMBL" id="GLT17477.1"/>
    </source>
</evidence>
<reference evidence="3" key="1">
    <citation type="journal article" date="2019" name="Int. J. Syst. Evol. Microbiol.">
        <title>The Global Catalogue of Microorganisms (GCM) 10K type strain sequencing project: providing services to taxonomists for standard genome sequencing and annotation.</title>
        <authorList>
            <consortium name="The Broad Institute Genomics Platform"/>
            <consortium name="The Broad Institute Genome Sequencing Center for Infectious Disease"/>
            <person name="Wu L."/>
            <person name="Ma J."/>
        </authorList>
    </citation>
    <scope>NUCLEOTIDE SEQUENCE [LARGE SCALE GENOMIC DNA]</scope>
    <source>
        <strain evidence="3">NBRC 108723</strain>
    </source>
</reference>
<organism evidence="2 3">
    <name type="scientific">Vibrio zhanjiangensis</name>
    <dbReference type="NCBI Taxonomy" id="1046128"/>
    <lineage>
        <taxon>Bacteria</taxon>
        <taxon>Pseudomonadati</taxon>
        <taxon>Pseudomonadota</taxon>
        <taxon>Gammaproteobacteria</taxon>
        <taxon>Vibrionales</taxon>
        <taxon>Vibrionaceae</taxon>
        <taxon>Vibrio</taxon>
    </lineage>
</organism>
<evidence type="ECO:0000313" key="3">
    <source>
        <dbReference type="Proteomes" id="UP001157138"/>
    </source>
</evidence>
<sequence>MTIETNFAVSALSVEGASNVASTQVSPEAAKAATLKMASLLNMLTDGKVTQVPDSLNEALVALSQNPSKENQQAVNNIVNEYVPASVSIEKMADIAASYGKLMTDGLLSELPGFKSFEPVTGEVTYTNSTGGSSTVSISDLLAMLLAIIEQEGRTRNSVMASNIDVGVANMDNAKALAEKICGDAMLKLGIAIGIAVTTMVFSTAIMVSSVKPKVLKDKHLEGGSGQYKTVEDMKATEAGRELLDKKTTILQDAKTAKNRFLEQGVQETGRASNKATEIMAAQDKQQQDEIKAGNDLQMKLAEALPEFIKSLGDSLRRLLEVLEAAAKASLATNR</sequence>
<feature type="transmembrane region" description="Helical" evidence="1">
    <location>
        <begin position="189"/>
        <end position="211"/>
    </location>
</feature>
<keyword evidence="1" id="KW-1133">Transmembrane helix</keyword>
<dbReference type="Proteomes" id="UP001157138">
    <property type="component" value="Unassembled WGS sequence"/>
</dbReference>
<comment type="caution">
    <text evidence="2">The sequence shown here is derived from an EMBL/GenBank/DDBJ whole genome shotgun (WGS) entry which is preliminary data.</text>
</comment>
<keyword evidence="1" id="KW-0812">Transmembrane</keyword>
<dbReference type="RefSeq" id="WP_284191391.1">
    <property type="nucleotide sequence ID" value="NZ_BSPW01000022.1"/>
</dbReference>
<dbReference type="EMBL" id="BSPW01000022">
    <property type="protein sequence ID" value="GLT17477.1"/>
    <property type="molecule type" value="Genomic_DNA"/>
</dbReference>
<keyword evidence="1" id="KW-0472">Membrane</keyword>
<name>A0ABQ6EWU0_9VIBR</name>
<proteinExistence type="predicted"/>
<accession>A0ABQ6EWU0</accession>
<keyword evidence="3" id="KW-1185">Reference proteome</keyword>
<protein>
    <submittedName>
        <fullName evidence="2">Uncharacterized protein</fullName>
    </submittedName>
</protein>
<evidence type="ECO:0000256" key="1">
    <source>
        <dbReference type="SAM" id="Phobius"/>
    </source>
</evidence>
<gene>
    <name evidence="2" type="ORF">GCM10007938_12540</name>
</gene>